<gene>
    <name evidence="2" type="ORF">H9892_00385</name>
</gene>
<dbReference type="InterPro" id="IPR003593">
    <property type="entry name" value="AAA+_ATPase"/>
</dbReference>
<reference evidence="2" key="2">
    <citation type="submission" date="2021-04" db="EMBL/GenBank/DDBJ databases">
        <authorList>
            <person name="Gilroy R."/>
        </authorList>
    </citation>
    <scope>NUCLEOTIDE SEQUENCE</scope>
    <source>
        <strain evidence="2">12435</strain>
    </source>
</reference>
<reference evidence="2" key="1">
    <citation type="journal article" date="2021" name="PeerJ">
        <title>Extensive microbial diversity within the chicken gut microbiome revealed by metagenomics and culture.</title>
        <authorList>
            <person name="Gilroy R."/>
            <person name="Ravi A."/>
            <person name="Getino M."/>
            <person name="Pursley I."/>
            <person name="Horton D.L."/>
            <person name="Alikhan N.F."/>
            <person name="Baker D."/>
            <person name="Gharbi K."/>
            <person name="Hall N."/>
            <person name="Watson M."/>
            <person name="Adriaenssens E.M."/>
            <person name="Foster-Nyarko E."/>
            <person name="Jarju S."/>
            <person name="Secka A."/>
            <person name="Antonio M."/>
            <person name="Oren A."/>
            <person name="Chaudhuri R.R."/>
            <person name="La Ragione R."/>
            <person name="Hildebrand F."/>
            <person name="Pallen M.J."/>
        </authorList>
    </citation>
    <scope>NUCLEOTIDE SEQUENCE</scope>
    <source>
        <strain evidence="2">12435</strain>
    </source>
</reference>
<protein>
    <submittedName>
        <fullName evidence="2">ATP-binding protein</fullName>
    </submittedName>
</protein>
<dbReference type="GO" id="GO:0006260">
    <property type="term" value="P:DNA replication"/>
    <property type="evidence" value="ECO:0007669"/>
    <property type="project" value="TreeGrafter"/>
</dbReference>
<dbReference type="EMBL" id="DXHS01000008">
    <property type="protein sequence ID" value="HIW01788.1"/>
    <property type="molecule type" value="Genomic_DNA"/>
</dbReference>
<proteinExistence type="predicted"/>
<name>A0A9D1TQJ5_9FIRM</name>
<dbReference type="GO" id="GO:0005524">
    <property type="term" value="F:ATP binding"/>
    <property type="evidence" value="ECO:0007669"/>
    <property type="project" value="UniProtKB-KW"/>
</dbReference>
<comment type="caution">
    <text evidence="2">The sequence shown here is derived from an EMBL/GenBank/DDBJ whole genome shotgun (WGS) entry which is preliminary data.</text>
</comment>
<accession>A0A9D1TQJ5</accession>
<sequence>MDLKTAASLIKSEYAERQAAARERYIKLLDSDEALYAAEKALRAAILDGKSDGEIAALTAARDGIMARLGASPADFDPAPRCPVCGDSGYADGRYCDCVRRRASREAGGSPTPAFTFADCDLSLFDDADRGTMDAAYSNMKIFCDRFPHTKNINTLIVGSVGTGKTCLAAAIANELGSRGWSALFMTAFAFNDACRSYHTSFEPSRSETLDAMLDADLLVIDDLGTESILRNVTLEYLYTVVSERMNARRHTLITTNLSPAALSERYGERTTSRLFDRRVCLSVALTGKDLRRRGN</sequence>
<dbReference type="AlphaFoldDB" id="A0A9D1TQJ5"/>
<organism evidence="2 3">
    <name type="scientific">Candidatus Protoclostridium stercorigallinarum</name>
    <dbReference type="NCBI Taxonomy" id="2838741"/>
    <lineage>
        <taxon>Bacteria</taxon>
        <taxon>Bacillati</taxon>
        <taxon>Bacillota</taxon>
        <taxon>Clostridia</taxon>
        <taxon>Candidatus Protoclostridium</taxon>
    </lineage>
</organism>
<evidence type="ECO:0000313" key="2">
    <source>
        <dbReference type="EMBL" id="HIW01788.1"/>
    </source>
</evidence>
<keyword evidence="2" id="KW-0067">ATP-binding</keyword>
<dbReference type="PANTHER" id="PTHR30050:SF4">
    <property type="entry name" value="ATP-BINDING PROTEIN RV3427C IN INSERTION SEQUENCE-RELATED"/>
    <property type="match status" value="1"/>
</dbReference>
<feature type="domain" description="AAA+ ATPase" evidence="1">
    <location>
        <begin position="151"/>
        <end position="286"/>
    </location>
</feature>
<dbReference type="Proteomes" id="UP000823990">
    <property type="component" value="Unassembled WGS sequence"/>
</dbReference>
<dbReference type="SUPFAM" id="SSF52540">
    <property type="entry name" value="P-loop containing nucleoside triphosphate hydrolases"/>
    <property type="match status" value="1"/>
</dbReference>
<dbReference type="Pfam" id="PF01695">
    <property type="entry name" value="IstB_IS21"/>
    <property type="match status" value="1"/>
</dbReference>
<dbReference type="InterPro" id="IPR027417">
    <property type="entry name" value="P-loop_NTPase"/>
</dbReference>
<keyword evidence="2" id="KW-0547">Nucleotide-binding</keyword>
<dbReference type="CDD" id="cd00009">
    <property type="entry name" value="AAA"/>
    <property type="match status" value="1"/>
</dbReference>
<evidence type="ECO:0000313" key="3">
    <source>
        <dbReference type="Proteomes" id="UP000823990"/>
    </source>
</evidence>
<dbReference type="PANTHER" id="PTHR30050">
    <property type="entry name" value="CHROMOSOMAL REPLICATION INITIATOR PROTEIN DNAA"/>
    <property type="match status" value="1"/>
</dbReference>
<dbReference type="InterPro" id="IPR002611">
    <property type="entry name" value="IstB_ATP-bd"/>
</dbReference>
<dbReference type="Gene3D" id="3.40.50.300">
    <property type="entry name" value="P-loop containing nucleotide triphosphate hydrolases"/>
    <property type="match status" value="1"/>
</dbReference>
<evidence type="ECO:0000259" key="1">
    <source>
        <dbReference type="SMART" id="SM00382"/>
    </source>
</evidence>
<dbReference type="SMART" id="SM00382">
    <property type="entry name" value="AAA"/>
    <property type="match status" value="1"/>
</dbReference>